<dbReference type="Proteomes" id="UP000057609">
    <property type="component" value="Chromosome"/>
</dbReference>
<evidence type="ECO:0000256" key="14">
    <source>
        <dbReference type="ARBA" id="ARBA00064297"/>
    </source>
</evidence>
<dbReference type="InterPro" id="IPR054351">
    <property type="entry name" value="NADH_UbQ_OxRdtase_ferredoxin"/>
</dbReference>
<dbReference type="InterPro" id="IPR001041">
    <property type="entry name" value="2Fe-2S_ferredoxin-type"/>
</dbReference>
<dbReference type="Gene3D" id="2.40.40.20">
    <property type="match status" value="1"/>
</dbReference>
<evidence type="ECO:0000256" key="2">
    <source>
        <dbReference type="ARBA" id="ARBA00004417"/>
    </source>
</evidence>
<dbReference type="PROSITE" id="PS51669">
    <property type="entry name" value="4FE4S_MOW_BIS_MGD"/>
    <property type="match status" value="1"/>
</dbReference>
<comment type="cofactor">
    <cofactor evidence="1">
        <name>[4Fe-4S] cluster</name>
        <dbReference type="ChEBI" id="CHEBI:49883"/>
    </cofactor>
</comment>
<evidence type="ECO:0000256" key="11">
    <source>
        <dbReference type="ARBA" id="ARBA00023014"/>
    </source>
</evidence>
<evidence type="ECO:0000259" key="20">
    <source>
        <dbReference type="PROSITE" id="PS51839"/>
    </source>
</evidence>
<dbReference type="InterPro" id="IPR009010">
    <property type="entry name" value="Asp_de-COase-like_dom_sf"/>
</dbReference>
<dbReference type="RefSeq" id="WP_039744145.1">
    <property type="nucleotide sequence ID" value="NZ_CP009788.1"/>
</dbReference>
<keyword evidence="7" id="KW-0479">Metal-binding</keyword>
<keyword evidence="3" id="KW-1003">Cell membrane</keyword>
<dbReference type="PROSITE" id="PS00641">
    <property type="entry name" value="COMPLEX1_75K_1"/>
    <property type="match status" value="1"/>
</dbReference>
<protein>
    <recommendedName>
        <fullName evidence="15">NADPH-Fe(3+) oxidoreductase subunit alpha</fullName>
    </recommendedName>
    <alternativeName>
        <fullName evidence="16">Soluble Fe(3+) reductase alpha subunit</fullName>
    </alternativeName>
</protein>
<dbReference type="PANTHER" id="PTHR43105:SF9">
    <property type="entry name" value="NADPH-FE(3+) OXIDOREDUCTASE SUBUNIT ALPHA"/>
    <property type="match status" value="1"/>
</dbReference>
<dbReference type="InterPro" id="IPR006657">
    <property type="entry name" value="MoPterin_dinucl-bd_dom"/>
</dbReference>
<dbReference type="SUPFAM" id="SSF50692">
    <property type="entry name" value="ADC-like"/>
    <property type="match status" value="1"/>
</dbReference>
<evidence type="ECO:0000256" key="6">
    <source>
        <dbReference type="ARBA" id="ARBA00022714"/>
    </source>
</evidence>
<organism evidence="21 22">
    <name type="scientific">Geobacter pickeringii</name>
    <dbReference type="NCBI Taxonomy" id="345632"/>
    <lineage>
        <taxon>Bacteria</taxon>
        <taxon>Pseudomonadati</taxon>
        <taxon>Thermodesulfobacteriota</taxon>
        <taxon>Desulfuromonadia</taxon>
        <taxon>Geobacterales</taxon>
        <taxon>Geobacteraceae</taxon>
        <taxon>Geobacter</taxon>
    </lineage>
</organism>
<dbReference type="GO" id="GO:0016491">
    <property type="term" value="F:oxidoreductase activity"/>
    <property type="evidence" value="ECO:0007669"/>
    <property type="project" value="UniProtKB-KW"/>
</dbReference>
<keyword evidence="12" id="KW-0472">Membrane</keyword>
<dbReference type="InterPro" id="IPR017900">
    <property type="entry name" value="4Fe4S_Fe_S_CS"/>
</dbReference>
<gene>
    <name evidence="21" type="ORF">GPICK_13835</name>
</gene>
<comment type="subunit">
    <text evidence="14">Heterotetramer with 2 beta subunits.</text>
</comment>
<feature type="domain" description="4Fe-4S Mo/W bis-MGD-type" evidence="19">
    <location>
        <begin position="215"/>
        <end position="270"/>
    </location>
</feature>
<accession>A0A0B5BIF0</accession>
<dbReference type="AlphaFoldDB" id="A0A0B5BIF0"/>
<proteinExistence type="predicted"/>
<feature type="domain" description="2Fe-2S ferredoxin-type" evidence="17">
    <location>
        <begin position="1"/>
        <end position="78"/>
    </location>
</feature>
<dbReference type="GO" id="GO:0051539">
    <property type="term" value="F:4 iron, 4 sulfur cluster binding"/>
    <property type="evidence" value="ECO:0007669"/>
    <property type="project" value="UniProtKB-KW"/>
</dbReference>
<comment type="subcellular location">
    <subcellularLocation>
        <location evidence="2">Cell inner membrane</location>
        <topology evidence="2">Peripheral membrane protein</topology>
    </subcellularLocation>
</comment>
<dbReference type="InterPro" id="IPR017896">
    <property type="entry name" value="4Fe4S_Fe-S-bd"/>
</dbReference>
<dbReference type="Gene3D" id="3.30.70.20">
    <property type="match status" value="1"/>
</dbReference>
<evidence type="ECO:0000256" key="1">
    <source>
        <dbReference type="ARBA" id="ARBA00001966"/>
    </source>
</evidence>
<dbReference type="SUPFAM" id="SSF54292">
    <property type="entry name" value="2Fe-2S ferredoxin-like"/>
    <property type="match status" value="1"/>
</dbReference>
<evidence type="ECO:0000256" key="9">
    <source>
        <dbReference type="ARBA" id="ARBA00023002"/>
    </source>
</evidence>
<dbReference type="Gene3D" id="2.20.25.90">
    <property type="entry name" value="ADC-like domains"/>
    <property type="match status" value="1"/>
</dbReference>
<dbReference type="KEGG" id="gpi:GPICK_13835"/>
<dbReference type="PROSITE" id="PS51839">
    <property type="entry name" value="4FE4S_HC3"/>
    <property type="match status" value="1"/>
</dbReference>
<keyword evidence="11" id="KW-0411">Iron-sulfur</keyword>
<dbReference type="STRING" id="345632.GPICK_13835"/>
<dbReference type="InterPro" id="IPR006656">
    <property type="entry name" value="Mopterin_OxRdtase"/>
</dbReference>
<dbReference type="GO" id="GO:0051537">
    <property type="term" value="F:2 iron, 2 sulfur cluster binding"/>
    <property type="evidence" value="ECO:0007669"/>
    <property type="project" value="UniProtKB-KW"/>
</dbReference>
<evidence type="ECO:0000259" key="19">
    <source>
        <dbReference type="PROSITE" id="PS51669"/>
    </source>
</evidence>
<dbReference type="EMBL" id="CP009788">
    <property type="protein sequence ID" value="AJE04285.1"/>
    <property type="molecule type" value="Genomic_DNA"/>
</dbReference>
<evidence type="ECO:0000313" key="21">
    <source>
        <dbReference type="EMBL" id="AJE04285.1"/>
    </source>
</evidence>
<evidence type="ECO:0000259" key="18">
    <source>
        <dbReference type="PROSITE" id="PS51379"/>
    </source>
</evidence>
<dbReference type="Gene3D" id="3.40.50.740">
    <property type="match status" value="1"/>
</dbReference>
<dbReference type="HOGENOM" id="CLU_000422_4_0_7"/>
<comment type="cofactor">
    <cofactor evidence="13">
        <name>[2Fe-2S] cluster</name>
        <dbReference type="ChEBI" id="CHEBI:190135"/>
    </cofactor>
</comment>
<dbReference type="PROSITE" id="PS00198">
    <property type="entry name" value="4FE4S_FER_1"/>
    <property type="match status" value="1"/>
</dbReference>
<evidence type="ECO:0000256" key="3">
    <source>
        <dbReference type="ARBA" id="ARBA00022475"/>
    </source>
</evidence>
<evidence type="ECO:0000256" key="4">
    <source>
        <dbReference type="ARBA" id="ARBA00022485"/>
    </source>
</evidence>
<dbReference type="SMART" id="SM00926">
    <property type="entry name" value="Molybdop_Fe4S4"/>
    <property type="match status" value="1"/>
</dbReference>
<dbReference type="FunFam" id="3.10.20.740:FF:000005">
    <property type="entry name" value="NADH:ubiquinone oxidoreductase subunit"/>
    <property type="match status" value="1"/>
</dbReference>
<keyword evidence="6" id="KW-0001">2Fe-2S</keyword>
<dbReference type="Gene3D" id="3.10.20.740">
    <property type="match status" value="1"/>
</dbReference>
<dbReference type="SUPFAM" id="SSF53706">
    <property type="entry name" value="Formate dehydrogenase/DMSO reductase, domains 1-3"/>
    <property type="match status" value="1"/>
</dbReference>
<dbReference type="Gene3D" id="3.40.228.10">
    <property type="entry name" value="Dimethylsulfoxide Reductase, domain 2"/>
    <property type="match status" value="1"/>
</dbReference>
<evidence type="ECO:0000256" key="13">
    <source>
        <dbReference type="ARBA" id="ARBA00034078"/>
    </source>
</evidence>
<dbReference type="Pfam" id="PF10588">
    <property type="entry name" value="NADH-G_4Fe-4S_3"/>
    <property type="match status" value="1"/>
</dbReference>
<evidence type="ECO:0000256" key="5">
    <source>
        <dbReference type="ARBA" id="ARBA00022519"/>
    </source>
</evidence>
<sequence>MVSLTIDGKDITVAKGATILEAAELLGITIPTLCWLKKVSPTGACRVCAVEVEGVDRPMTACNTPVKDGIAVTTQSEKLSRIRQKIVELLLVNHPLDCPVCDAGGECDLQNSCYGLGASRQEYGAVLERRQIRYDWPLIESDPNRCILCEKCVKVDHEVVGCDAIAVVDRGEATVIDTVDGKPLNCEFCGNCVGVCPTGTLISKPFKFRGRPWAFTVTKSVCAFCAAGCQIEYHTRNGRVERVTSDDGNYNSGNLCINGRFGYSYANSADRLTAPMVRGASSDWNAAMGAAVTGLKEIVAKYGAGAVAGLGSPRVTNEENYLFQKLFRAGIGSSNIDSEARLGFAQAQTALREMLGLTGANATIDAIDQAAAVLVFGCDLNAEATGMEYRVIKAVTKNDAKLVLANPRGVKLKKFANSHLAYRPGSELAVIAALIKLVLEEGGEDADFIARRVTNIAELKASLSSVSVAAAAAASGVSEADLREAAKLLGGKKSVAVIFGADLMRSGGTGEKVRALANLALVLGALGKDAGGLFPVYEKTNIRGVLDMGVAPDHLPGYRGTAAASAFEKAWGRPVVAEAGKDLWQIVEGVEQGTIKALYLLGCDPTVSFPEGGRIRAALEKLELLIVQDPFPGEAAKCAHVLFPSSVAAEKNGTFTTIDGRIQALAKAVNPPGDAREDWDILTELYNRLTGAARPATPAAIMAEIAALVPGYGADVTLPAVVPTGPVTLAIGGTVAAAAPQPYTLLAGAILYHSGSTTTWSANNLEVAPEGYVEIHPADAAKLGVSDGAPLKLSSAGGSVTGKARVSNRVQPGLLFAPYHFRSLNVNTLLSRGANWAGVSVEKG</sequence>
<dbReference type="InterPro" id="IPR050123">
    <property type="entry name" value="Prok_molybdopt-oxidoreductase"/>
</dbReference>
<evidence type="ECO:0000256" key="12">
    <source>
        <dbReference type="ARBA" id="ARBA00023136"/>
    </source>
</evidence>
<dbReference type="Pfam" id="PF13510">
    <property type="entry name" value="Fer2_4"/>
    <property type="match status" value="1"/>
</dbReference>
<evidence type="ECO:0000256" key="8">
    <source>
        <dbReference type="ARBA" id="ARBA00022737"/>
    </source>
</evidence>
<dbReference type="InterPro" id="IPR000283">
    <property type="entry name" value="NADH_UbQ_OxRdtase_75kDa_su_CS"/>
</dbReference>
<keyword evidence="9" id="KW-0560">Oxidoreductase</keyword>
<keyword evidence="8" id="KW-0677">Repeat</keyword>
<dbReference type="PANTHER" id="PTHR43105">
    <property type="entry name" value="RESPIRATORY NITRATE REDUCTASE"/>
    <property type="match status" value="1"/>
</dbReference>
<dbReference type="OrthoDB" id="9816402at2"/>
<keyword evidence="4" id="KW-0004">4Fe-4S</keyword>
<evidence type="ECO:0000259" key="17">
    <source>
        <dbReference type="PROSITE" id="PS51085"/>
    </source>
</evidence>
<dbReference type="SUPFAM" id="SSF54862">
    <property type="entry name" value="4Fe-4S ferredoxins"/>
    <property type="match status" value="1"/>
</dbReference>
<dbReference type="FunFam" id="3.30.70.20:FF:000035">
    <property type="entry name" value="Iron hydrogenase 1"/>
    <property type="match status" value="1"/>
</dbReference>
<dbReference type="PROSITE" id="PS51085">
    <property type="entry name" value="2FE2S_FER_2"/>
    <property type="match status" value="1"/>
</dbReference>
<evidence type="ECO:0000256" key="7">
    <source>
        <dbReference type="ARBA" id="ARBA00022723"/>
    </source>
</evidence>
<evidence type="ECO:0000256" key="15">
    <source>
        <dbReference type="ARBA" id="ARBA00067659"/>
    </source>
</evidence>
<dbReference type="GO" id="GO:0042773">
    <property type="term" value="P:ATP synthesis coupled electron transport"/>
    <property type="evidence" value="ECO:0007669"/>
    <property type="project" value="InterPro"/>
</dbReference>
<reference evidence="21 22" key="1">
    <citation type="journal article" date="2015" name="Genome Announc.">
        <title>Complete Genome of Geobacter pickeringii G13T, a Metal-Reducing Isolate from Sedimentary Kaolin Deposits.</title>
        <authorList>
            <person name="Badalamenti J.P."/>
            <person name="Bond D.R."/>
        </authorList>
    </citation>
    <scope>NUCLEOTIDE SEQUENCE [LARGE SCALE GENOMIC DNA]</scope>
    <source>
        <strain evidence="21 22">G13</strain>
    </source>
</reference>
<dbReference type="InterPro" id="IPR006963">
    <property type="entry name" value="Mopterin_OxRdtase_4Fe-4S_dom"/>
</dbReference>
<dbReference type="PROSITE" id="PS51379">
    <property type="entry name" value="4FE4S_FER_2"/>
    <property type="match status" value="1"/>
</dbReference>
<evidence type="ECO:0000313" key="22">
    <source>
        <dbReference type="Proteomes" id="UP000057609"/>
    </source>
</evidence>
<keyword evidence="21" id="KW-0830">Ubiquinone</keyword>
<feature type="domain" description="4Fe-4S ferredoxin-type" evidence="18">
    <location>
        <begin position="172"/>
        <end position="206"/>
    </location>
</feature>
<keyword evidence="22" id="KW-1185">Reference proteome</keyword>
<feature type="domain" description="4Fe-4S His(Cys)3-ligated-type" evidence="20">
    <location>
        <begin position="78"/>
        <end position="117"/>
    </location>
</feature>
<dbReference type="InterPro" id="IPR019574">
    <property type="entry name" value="NADH_UbQ_OxRdtase_Gsu_4Fe4S-bd"/>
</dbReference>
<dbReference type="SMART" id="SM00929">
    <property type="entry name" value="NADH-G_4Fe-4S_3"/>
    <property type="match status" value="1"/>
</dbReference>
<evidence type="ECO:0000256" key="10">
    <source>
        <dbReference type="ARBA" id="ARBA00023004"/>
    </source>
</evidence>
<dbReference type="Pfam" id="PF00384">
    <property type="entry name" value="Molybdopterin"/>
    <property type="match status" value="1"/>
</dbReference>
<dbReference type="Pfam" id="PF22117">
    <property type="entry name" value="Fer4_Nqo3"/>
    <property type="match status" value="1"/>
</dbReference>
<dbReference type="GO" id="GO:0008137">
    <property type="term" value="F:NADH dehydrogenase (ubiquinone) activity"/>
    <property type="evidence" value="ECO:0007669"/>
    <property type="project" value="InterPro"/>
</dbReference>
<evidence type="ECO:0000256" key="16">
    <source>
        <dbReference type="ARBA" id="ARBA00076894"/>
    </source>
</evidence>
<dbReference type="GO" id="GO:0005886">
    <property type="term" value="C:plasma membrane"/>
    <property type="evidence" value="ECO:0007669"/>
    <property type="project" value="UniProtKB-SubCell"/>
</dbReference>
<dbReference type="InterPro" id="IPR036010">
    <property type="entry name" value="2Fe-2S_ferredoxin-like_sf"/>
</dbReference>
<dbReference type="CDD" id="cd00207">
    <property type="entry name" value="fer2"/>
    <property type="match status" value="1"/>
</dbReference>
<keyword evidence="10" id="KW-0408">Iron</keyword>
<name>A0A0B5BIF0_9BACT</name>
<dbReference type="Pfam" id="PF01568">
    <property type="entry name" value="Molydop_binding"/>
    <property type="match status" value="1"/>
</dbReference>
<dbReference type="Pfam" id="PF04879">
    <property type="entry name" value="Molybdop_Fe4S4"/>
    <property type="match status" value="1"/>
</dbReference>
<dbReference type="PROSITE" id="PS00642">
    <property type="entry name" value="COMPLEX1_75K_2"/>
    <property type="match status" value="1"/>
</dbReference>
<dbReference type="GO" id="GO:0046872">
    <property type="term" value="F:metal ion binding"/>
    <property type="evidence" value="ECO:0007669"/>
    <property type="project" value="UniProtKB-KW"/>
</dbReference>
<dbReference type="GO" id="GO:0043546">
    <property type="term" value="F:molybdopterin cofactor binding"/>
    <property type="evidence" value="ECO:0007669"/>
    <property type="project" value="InterPro"/>
</dbReference>
<keyword evidence="5" id="KW-0997">Cell inner membrane</keyword>